<dbReference type="PANTHER" id="PTHR33392">
    <property type="entry name" value="POLYISOPRENYL-TEICHOIC ACID--PEPTIDOGLYCAN TEICHOIC ACID TRANSFERASE TAGU"/>
    <property type="match status" value="1"/>
</dbReference>
<evidence type="ECO:0000256" key="1">
    <source>
        <dbReference type="ARBA" id="ARBA00006068"/>
    </source>
</evidence>
<organism evidence="4 5">
    <name type="scientific">Natronoglycomyces albus</name>
    <dbReference type="NCBI Taxonomy" id="2811108"/>
    <lineage>
        <taxon>Bacteria</taxon>
        <taxon>Bacillati</taxon>
        <taxon>Actinomycetota</taxon>
        <taxon>Actinomycetes</taxon>
        <taxon>Glycomycetales</taxon>
        <taxon>Glycomycetaceae</taxon>
        <taxon>Natronoglycomyces</taxon>
    </lineage>
</organism>
<feature type="domain" description="Cell envelope-related transcriptional attenuator" evidence="3">
    <location>
        <begin position="95"/>
        <end position="247"/>
    </location>
</feature>
<dbReference type="Pfam" id="PF03816">
    <property type="entry name" value="LytR_cpsA_psr"/>
    <property type="match status" value="1"/>
</dbReference>
<keyword evidence="2" id="KW-1133">Transmembrane helix</keyword>
<keyword evidence="2" id="KW-0472">Membrane</keyword>
<keyword evidence="2" id="KW-0812">Transmembrane</keyword>
<proteinExistence type="inferred from homology"/>
<comment type="similarity">
    <text evidence="1">Belongs to the LytR/CpsA/Psr (LCP) family.</text>
</comment>
<sequence length="350" mass="38583">MSTEAEKRRKDPSASQRSPWWAHAMVVFGALLMVVAGGAAVAGQVAINTVNDSVRSDDLLGDERAQIDVNNIEGPLNFLILGSDQRPDDTDPSLTDAIMIMQVNEDLDRATLVSVPRDLWVPIAPNWYEGKINSAFAVSADWSVGFANSAATLSELTGVKFHGGAIVNFDGFTTLVGELGEIEVCPWTDVYSEHSKVTYPEGCARYAEEQVLDIVRQRKTYSGDLYGDFGRQQMQQHVLKQILIEAKDQGYHTNPNKAVDLLNSLGDNITMDMAEDLRPLDLIVALRDIDPEQFRTVRIPSESCQTAGGSSVCIATYEQQQMAEELFVALQNASLGDWMTRYPEFVNDDA</sequence>
<dbReference type="Proteomes" id="UP000662939">
    <property type="component" value="Chromosome"/>
</dbReference>
<accession>A0A895XI61</accession>
<dbReference type="AlphaFoldDB" id="A0A895XI61"/>
<evidence type="ECO:0000256" key="2">
    <source>
        <dbReference type="SAM" id="Phobius"/>
    </source>
</evidence>
<dbReference type="PANTHER" id="PTHR33392:SF6">
    <property type="entry name" value="POLYISOPRENYL-TEICHOIC ACID--PEPTIDOGLYCAN TEICHOIC ACID TRANSFERASE TAGU"/>
    <property type="match status" value="1"/>
</dbReference>
<dbReference type="RefSeq" id="WP_213171025.1">
    <property type="nucleotide sequence ID" value="NZ_CP070496.1"/>
</dbReference>
<keyword evidence="5" id="KW-1185">Reference proteome</keyword>
<feature type="transmembrane region" description="Helical" evidence="2">
    <location>
        <begin position="20"/>
        <end position="47"/>
    </location>
</feature>
<dbReference type="InterPro" id="IPR050922">
    <property type="entry name" value="LytR/CpsA/Psr_CW_biosynth"/>
</dbReference>
<name>A0A895XI61_9ACTN</name>
<reference evidence="4" key="1">
    <citation type="submission" date="2021-02" db="EMBL/GenBank/DDBJ databases">
        <title>Natronoglycomyces albus gen. nov., sp. nov, a haloalkaliphilic actinobacterium from a soda solonchak soil.</title>
        <authorList>
            <person name="Sorokin D.Y."/>
            <person name="Khijniak T.V."/>
            <person name="Zakharycheva A.P."/>
            <person name="Boueva O.V."/>
            <person name="Ariskina E.V."/>
            <person name="Hahnke R.L."/>
            <person name="Bunk B."/>
            <person name="Sproer C."/>
            <person name="Schumann P."/>
            <person name="Evtushenko L.I."/>
            <person name="Kublanov I.V."/>
        </authorList>
    </citation>
    <scope>NUCLEOTIDE SEQUENCE</scope>
    <source>
        <strain evidence="4">DSM 106290</strain>
    </source>
</reference>
<dbReference type="NCBIfam" id="TIGR00350">
    <property type="entry name" value="lytR_cpsA_psr"/>
    <property type="match status" value="1"/>
</dbReference>
<dbReference type="Gene3D" id="3.40.630.190">
    <property type="entry name" value="LCP protein"/>
    <property type="match status" value="1"/>
</dbReference>
<gene>
    <name evidence="4" type="ORF">JQS30_14860</name>
</gene>
<dbReference type="KEGG" id="nav:JQS30_14860"/>
<evidence type="ECO:0000313" key="5">
    <source>
        <dbReference type="Proteomes" id="UP000662939"/>
    </source>
</evidence>
<dbReference type="InterPro" id="IPR004474">
    <property type="entry name" value="LytR_CpsA_psr"/>
</dbReference>
<protein>
    <submittedName>
        <fullName evidence="4">LCP family protein</fullName>
    </submittedName>
</protein>
<dbReference type="EMBL" id="CP070496">
    <property type="protein sequence ID" value="QSB05024.1"/>
    <property type="molecule type" value="Genomic_DNA"/>
</dbReference>
<evidence type="ECO:0000259" key="3">
    <source>
        <dbReference type="Pfam" id="PF03816"/>
    </source>
</evidence>
<evidence type="ECO:0000313" key="4">
    <source>
        <dbReference type="EMBL" id="QSB05024.1"/>
    </source>
</evidence>